<dbReference type="EMBL" id="ML995818">
    <property type="protein sequence ID" value="KAF2771797.1"/>
    <property type="molecule type" value="Genomic_DNA"/>
</dbReference>
<feature type="transmembrane region" description="Helical" evidence="6">
    <location>
        <begin position="332"/>
        <end position="353"/>
    </location>
</feature>
<feature type="transmembrane region" description="Helical" evidence="6">
    <location>
        <begin position="283"/>
        <end position="312"/>
    </location>
</feature>
<feature type="transmembrane region" description="Helical" evidence="6">
    <location>
        <begin position="51"/>
        <end position="73"/>
    </location>
</feature>
<dbReference type="GO" id="GO:0050801">
    <property type="term" value="P:monoatomic ion homeostasis"/>
    <property type="evidence" value="ECO:0007669"/>
    <property type="project" value="TreeGrafter"/>
</dbReference>
<evidence type="ECO:0000256" key="3">
    <source>
        <dbReference type="ARBA" id="ARBA00022989"/>
    </source>
</evidence>
<organism evidence="8 9">
    <name type="scientific">Teratosphaeria nubilosa</name>
    <dbReference type="NCBI Taxonomy" id="161662"/>
    <lineage>
        <taxon>Eukaryota</taxon>
        <taxon>Fungi</taxon>
        <taxon>Dikarya</taxon>
        <taxon>Ascomycota</taxon>
        <taxon>Pezizomycotina</taxon>
        <taxon>Dothideomycetes</taxon>
        <taxon>Dothideomycetidae</taxon>
        <taxon>Mycosphaerellales</taxon>
        <taxon>Teratosphaeriaceae</taxon>
        <taxon>Teratosphaeria</taxon>
    </lineage>
</organism>
<dbReference type="GO" id="GO:0005452">
    <property type="term" value="F:solute:inorganic anion antiporter activity"/>
    <property type="evidence" value="ECO:0007669"/>
    <property type="project" value="InterPro"/>
</dbReference>
<dbReference type="InterPro" id="IPR011531">
    <property type="entry name" value="HCO3_transpt-like_TM_dom"/>
</dbReference>
<feature type="transmembrane region" description="Helical" evidence="6">
    <location>
        <begin position="512"/>
        <end position="529"/>
    </location>
</feature>
<dbReference type="GO" id="GO:0005886">
    <property type="term" value="C:plasma membrane"/>
    <property type="evidence" value="ECO:0007669"/>
    <property type="project" value="TreeGrafter"/>
</dbReference>
<evidence type="ECO:0000313" key="8">
    <source>
        <dbReference type="EMBL" id="KAF2771797.1"/>
    </source>
</evidence>
<evidence type="ECO:0000259" key="7">
    <source>
        <dbReference type="Pfam" id="PF00955"/>
    </source>
</evidence>
<dbReference type="OrthoDB" id="1735926at2759"/>
<accession>A0A6G1LFY0</accession>
<dbReference type="PANTHER" id="PTHR11453:SF38">
    <property type="entry name" value="ANION TRANSPORTER (EUROFUNG)"/>
    <property type="match status" value="1"/>
</dbReference>
<protein>
    <recommendedName>
        <fullName evidence="7">Bicarbonate transporter-like transmembrane domain-containing protein</fullName>
    </recommendedName>
</protein>
<feature type="domain" description="Bicarbonate transporter-like transmembrane" evidence="7">
    <location>
        <begin position="27"/>
        <end position="197"/>
    </location>
</feature>
<comment type="subcellular location">
    <subcellularLocation>
        <location evidence="1">Membrane</location>
        <topology evidence="1">Multi-pass membrane protein</topology>
    </subcellularLocation>
</comment>
<dbReference type="InterPro" id="IPR003020">
    <property type="entry name" value="HCO3_transpt_euk"/>
</dbReference>
<proteinExistence type="predicted"/>
<gene>
    <name evidence="8" type="ORF">EJ03DRAFT_325439</name>
</gene>
<feature type="transmembrane region" description="Helical" evidence="6">
    <location>
        <begin position="110"/>
        <end position="129"/>
    </location>
</feature>
<feature type="transmembrane region" description="Helical" evidence="6">
    <location>
        <begin position="418"/>
        <end position="436"/>
    </location>
</feature>
<feature type="domain" description="Bicarbonate transporter-like transmembrane" evidence="7">
    <location>
        <begin position="208"/>
        <end position="545"/>
    </location>
</feature>
<keyword evidence="4 6" id="KW-0472">Membrane</keyword>
<keyword evidence="9" id="KW-1185">Reference proteome</keyword>
<feature type="compositionally biased region" description="Polar residues" evidence="5">
    <location>
        <begin position="583"/>
        <end position="593"/>
    </location>
</feature>
<feature type="transmembrane region" description="Helical" evidence="6">
    <location>
        <begin position="442"/>
        <end position="468"/>
    </location>
</feature>
<dbReference type="AlphaFoldDB" id="A0A6G1LFY0"/>
<evidence type="ECO:0000256" key="1">
    <source>
        <dbReference type="ARBA" id="ARBA00004141"/>
    </source>
</evidence>
<feature type="transmembrane region" description="Helical" evidence="6">
    <location>
        <begin position="167"/>
        <end position="186"/>
    </location>
</feature>
<name>A0A6G1LFY0_9PEZI</name>
<feature type="transmembrane region" description="Helical" evidence="6">
    <location>
        <begin position="489"/>
        <end position="506"/>
    </location>
</feature>
<dbReference type="PANTHER" id="PTHR11453">
    <property type="entry name" value="ANION EXCHANGE PROTEIN"/>
    <property type="match status" value="1"/>
</dbReference>
<evidence type="ECO:0000256" key="2">
    <source>
        <dbReference type="ARBA" id="ARBA00022692"/>
    </source>
</evidence>
<dbReference type="Gene3D" id="1.10.287.570">
    <property type="entry name" value="Helical hairpin bin"/>
    <property type="match status" value="1"/>
</dbReference>
<feature type="region of interest" description="Disordered" evidence="5">
    <location>
        <begin position="564"/>
        <end position="633"/>
    </location>
</feature>
<evidence type="ECO:0000256" key="5">
    <source>
        <dbReference type="SAM" id="MobiDB-lite"/>
    </source>
</evidence>
<feature type="transmembrane region" description="Helical" evidence="6">
    <location>
        <begin position="85"/>
        <end position="104"/>
    </location>
</feature>
<feature type="compositionally biased region" description="Basic and acidic residues" evidence="5">
    <location>
        <begin position="597"/>
        <end position="620"/>
    </location>
</feature>
<dbReference type="Pfam" id="PF00955">
    <property type="entry name" value="HCO3_cotransp"/>
    <property type="match status" value="2"/>
</dbReference>
<sequence length="633" mass="71523">MTPTTDYAQDPYTWDNLTGWISYRTLRPFRGMYWDVRRRLPFYWSDITDGFTYRTFAATVRIFFVNLLPALAFELDMMRQTGGYFGINEALFSSALAALVFSTLSCQPLTVVGITGLISLFNYTIYDIAKAQGIVELYPQFIAWVSIWAAITHWMASVFNWCDYMRYITDFSSNSFGMYVGIIYMIKGVEELVAQFYEDGSSWTAGYLSIVIALCYWFSVTVLEMIGGTIYFTPVIRKLLSDYAYPIATIFWTGFSHIPGRIKSSDLLRIPHTRAFYPTVDRGWLVHFWTLPVKWVFVALPIGILLTLLFYYDHNVSSLTAQAKQFPLKKPAGFHWDFFLLGCTCFIGGIIGIPLPNGLVPQAPVHTDACTEYVDRLSRTKEQELENDANRETDAMWIEHNGKVVDAKFVHEQRISHFIMALGFVGLMTGPLLVVLHTMPRALFAGVFFVVGWGSISGMNITANLLYCISERRFIDDGDPRNKVKKWRILYYTFWQVLGVAISVAISQTIAAIGFPVIIVALIPLRWIILPRIFTEEELLILDAPTADADVVLASMGGSPTLPEVKMAEEKRRLQGGDGEKGMTSSWSRSDVNGQEARSRSGFKDAEELEIEREKGEKAANEGIAPTLRTGHA</sequence>
<keyword evidence="3 6" id="KW-1133">Transmembrane helix</keyword>
<dbReference type="GO" id="GO:0046713">
    <property type="term" value="P:borate transport"/>
    <property type="evidence" value="ECO:0007669"/>
    <property type="project" value="TreeGrafter"/>
</dbReference>
<feature type="compositionally biased region" description="Basic and acidic residues" evidence="5">
    <location>
        <begin position="566"/>
        <end position="581"/>
    </location>
</feature>
<feature type="transmembrane region" description="Helical" evidence="6">
    <location>
        <begin position="141"/>
        <end position="161"/>
    </location>
</feature>
<dbReference type="GO" id="GO:0006820">
    <property type="term" value="P:monoatomic anion transport"/>
    <property type="evidence" value="ECO:0007669"/>
    <property type="project" value="InterPro"/>
</dbReference>
<feature type="transmembrane region" description="Helical" evidence="6">
    <location>
        <begin position="207"/>
        <end position="231"/>
    </location>
</feature>
<evidence type="ECO:0000313" key="9">
    <source>
        <dbReference type="Proteomes" id="UP000799436"/>
    </source>
</evidence>
<evidence type="ECO:0000256" key="4">
    <source>
        <dbReference type="ARBA" id="ARBA00023136"/>
    </source>
</evidence>
<reference evidence="8" key="1">
    <citation type="journal article" date="2020" name="Stud. Mycol.">
        <title>101 Dothideomycetes genomes: a test case for predicting lifestyles and emergence of pathogens.</title>
        <authorList>
            <person name="Haridas S."/>
            <person name="Albert R."/>
            <person name="Binder M."/>
            <person name="Bloem J."/>
            <person name="Labutti K."/>
            <person name="Salamov A."/>
            <person name="Andreopoulos B."/>
            <person name="Baker S."/>
            <person name="Barry K."/>
            <person name="Bills G."/>
            <person name="Bluhm B."/>
            <person name="Cannon C."/>
            <person name="Castanera R."/>
            <person name="Culley D."/>
            <person name="Daum C."/>
            <person name="Ezra D."/>
            <person name="Gonzalez J."/>
            <person name="Henrissat B."/>
            <person name="Kuo A."/>
            <person name="Liang C."/>
            <person name="Lipzen A."/>
            <person name="Lutzoni F."/>
            <person name="Magnuson J."/>
            <person name="Mondo S."/>
            <person name="Nolan M."/>
            <person name="Ohm R."/>
            <person name="Pangilinan J."/>
            <person name="Park H.-J."/>
            <person name="Ramirez L."/>
            <person name="Alfaro M."/>
            <person name="Sun H."/>
            <person name="Tritt A."/>
            <person name="Yoshinaga Y."/>
            <person name="Zwiers L.-H."/>
            <person name="Turgeon B."/>
            <person name="Goodwin S."/>
            <person name="Spatafora J."/>
            <person name="Crous P."/>
            <person name="Grigoriev I."/>
        </authorList>
    </citation>
    <scope>NUCLEOTIDE SEQUENCE</scope>
    <source>
        <strain evidence="8">CBS 116005</strain>
    </source>
</reference>
<dbReference type="Proteomes" id="UP000799436">
    <property type="component" value="Unassembled WGS sequence"/>
</dbReference>
<keyword evidence="2 6" id="KW-0812">Transmembrane</keyword>
<feature type="transmembrane region" description="Helical" evidence="6">
    <location>
        <begin position="243"/>
        <end position="262"/>
    </location>
</feature>
<evidence type="ECO:0000256" key="6">
    <source>
        <dbReference type="SAM" id="Phobius"/>
    </source>
</evidence>